<dbReference type="SUPFAM" id="SSF56808">
    <property type="entry name" value="Ribosomal protein L1"/>
    <property type="match status" value="1"/>
</dbReference>
<dbReference type="EMBL" id="HE575323">
    <property type="protein sequence ID" value="CCC93936.1"/>
    <property type="molecule type" value="Genomic_DNA"/>
</dbReference>
<gene>
    <name evidence="1" type="ORF">TCIL3000_10_7090</name>
</gene>
<dbReference type="AlphaFoldDB" id="G0UX19"/>
<dbReference type="InterPro" id="IPR028364">
    <property type="entry name" value="Ribosomal_uL1/biogenesis"/>
</dbReference>
<dbReference type="InterPro" id="IPR023674">
    <property type="entry name" value="Ribosomal_uL1-like"/>
</dbReference>
<protein>
    <submittedName>
        <fullName evidence="1">Uncharacterized protein</fullName>
    </submittedName>
</protein>
<accession>G0UX19</accession>
<proteinExistence type="predicted"/>
<evidence type="ECO:0000313" key="1">
    <source>
        <dbReference type="EMBL" id="CCC93936.1"/>
    </source>
</evidence>
<name>G0UX19_TRYCI</name>
<dbReference type="VEuPathDB" id="TriTrypDB:TcIL3000_10_7090"/>
<organism evidence="1">
    <name type="scientific">Trypanosoma congolense (strain IL3000)</name>
    <dbReference type="NCBI Taxonomy" id="1068625"/>
    <lineage>
        <taxon>Eukaryota</taxon>
        <taxon>Discoba</taxon>
        <taxon>Euglenozoa</taxon>
        <taxon>Kinetoplastea</taxon>
        <taxon>Metakinetoplastina</taxon>
        <taxon>Trypanosomatida</taxon>
        <taxon>Trypanosomatidae</taxon>
        <taxon>Trypanosoma</taxon>
        <taxon>Nannomonas</taxon>
    </lineage>
</organism>
<sequence>MTINWALQPLSCFALSTFFYYCCCCCYSSTFNYFFLPAHNYKVGEMEVPRSNEALKKLCDFLLQEDHDEASDSLAGLFSAVPHKIFRRVDVEVLFLRSPVAHRVPLYFILPHEVHQGSICIVTPPPQRKYKDKVLRLSEDGDAVFQRVKKVIDTEKLNAKFTDPVAVRALSKSFVNFVVYGARKYPPQLTGEFLGHQKHPLWVAKRGAFSKGIHNAMRMTVVPRRGCANVTCPIGHAGLSVEQLNGNLRSFIKHLTTHSQAVTPGDILLLRVAGTDCKGRRAGLPIFCHTFKIPRRLPERENGERKVKKVRSE</sequence>
<reference evidence="1" key="1">
    <citation type="journal article" date="2012" name="Proc. Natl. Acad. Sci. U.S.A.">
        <title>Antigenic diversity is generated by distinct evolutionary mechanisms in African trypanosome species.</title>
        <authorList>
            <person name="Jackson A.P."/>
            <person name="Berry A."/>
            <person name="Aslett M."/>
            <person name="Allison H.C."/>
            <person name="Burton P."/>
            <person name="Vavrova-Anderson J."/>
            <person name="Brown R."/>
            <person name="Browne H."/>
            <person name="Corton N."/>
            <person name="Hauser H."/>
            <person name="Gamble J."/>
            <person name="Gilderthorp R."/>
            <person name="Marcello L."/>
            <person name="McQuillan J."/>
            <person name="Otto T.D."/>
            <person name="Quail M.A."/>
            <person name="Sanders M.J."/>
            <person name="van Tonder A."/>
            <person name="Ginger M.L."/>
            <person name="Field M.C."/>
            <person name="Barry J.D."/>
            <person name="Hertz-Fowler C."/>
            <person name="Berriman M."/>
        </authorList>
    </citation>
    <scope>NUCLEOTIDE SEQUENCE</scope>
    <source>
        <strain evidence="1">IL3000</strain>
    </source>
</reference>
<dbReference type="Pfam" id="PF00687">
    <property type="entry name" value="Ribosomal_L1"/>
    <property type="match status" value="1"/>
</dbReference>